<accession>A0A2T0RPP7</accession>
<protein>
    <submittedName>
        <fullName evidence="1">CheY-like chemotaxis protein</fullName>
    </submittedName>
</protein>
<dbReference type="Gene3D" id="3.40.50.2300">
    <property type="match status" value="1"/>
</dbReference>
<dbReference type="AlphaFoldDB" id="A0A2T0RPP7"/>
<dbReference type="Proteomes" id="UP000239480">
    <property type="component" value="Unassembled WGS sequence"/>
</dbReference>
<organism evidence="1 2">
    <name type="scientific">Aliiruegeria haliotis</name>
    <dbReference type="NCBI Taxonomy" id="1280846"/>
    <lineage>
        <taxon>Bacteria</taxon>
        <taxon>Pseudomonadati</taxon>
        <taxon>Pseudomonadota</taxon>
        <taxon>Alphaproteobacteria</taxon>
        <taxon>Rhodobacterales</taxon>
        <taxon>Roseobacteraceae</taxon>
        <taxon>Aliiruegeria</taxon>
    </lineage>
</organism>
<gene>
    <name evidence="1" type="ORF">CLV78_105213</name>
</gene>
<name>A0A2T0RPP7_9RHOB</name>
<proteinExistence type="predicted"/>
<dbReference type="CDD" id="cd00156">
    <property type="entry name" value="REC"/>
    <property type="match status" value="1"/>
</dbReference>
<evidence type="ECO:0000313" key="2">
    <source>
        <dbReference type="Proteomes" id="UP000239480"/>
    </source>
</evidence>
<reference evidence="1 2" key="1">
    <citation type="submission" date="2018-03" db="EMBL/GenBank/DDBJ databases">
        <title>Genomic Encyclopedia of Archaeal and Bacterial Type Strains, Phase II (KMG-II): from individual species to whole genera.</title>
        <authorList>
            <person name="Goeker M."/>
        </authorList>
    </citation>
    <scope>NUCLEOTIDE SEQUENCE [LARGE SCALE GENOMIC DNA]</scope>
    <source>
        <strain evidence="1 2">DSM 29328</strain>
    </source>
</reference>
<dbReference type="RefSeq" id="WP_245925060.1">
    <property type="nucleotide sequence ID" value="NZ_PVTD01000005.1"/>
</dbReference>
<sequence length="316" mass="36074">MNLDIGILWIEDSFSTEERIALERRIREAGFLPRIVNIENDDGIEELARQHSLYHRFDIILLDYKLKDVRGDDLAPVVRNLFPSTTILFYSGTIGESSLRSKIAANEVEGVYCSHRDRFISRTGALIEQTARSLDRLSGMRGLAIKVVAECDDIMKTSVLFITKQDRECADKVKKLDDEVFKSAEKLLEKYKTASEGSLEDRLNTRAVDSLKLFKFFRLLSRAVTARPEAFGIDAERVERLRELRNESKGYNEKILAKRNTLGHVIEIEGPEGWALQGSDDISVMDFPILRQTFAEHIDAFREMRDIIVADNGQQS</sequence>
<dbReference type="InterPro" id="IPR011006">
    <property type="entry name" value="CheY-like_superfamily"/>
</dbReference>
<keyword evidence="2" id="KW-1185">Reference proteome</keyword>
<dbReference type="EMBL" id="PVTD01000005">
    <property type="protein sequence ID" value="PRY23159.1"/>
    <property type="molecule type" value="Genomic_DNA"/>
</dbReference>
<dbReference type="SUPFAM" id="SSF52172">
    <property type="entry name" value="CheY-like"/>
    <property type="match status" value="1"/>
</dbReference>
<comment type="caution">
    <text evidence="1">The sequence shown here is derived from an EMBL/GenBank/DDBJ whole genome shotgun (WGS) entry which is preliminary data.</text>
</comment>
<evidence type="ECO:0000313" key="1">
    <source>
        <dbReference type="EMBL" id="PRY23159.1"/>
    </source>
</evidence>